<sequence>MYSDGSPQSLLSTSLVSPRWQFGVNAHNTLFTGIGCSGNVQSNIPMDSPGVSFTNCPDSPRMPRHSLLPNTKSKHFNMPHMGSKSHDGEYCIFVIGVARL</sequence>
<gene>
    <name evidence="2" type="ORF">Pfra01_001174200</name>
</gene>
<accession>A0A9W6XIL7</accession>
<evidence type="ECO:0000313" key="2">
    <source>
        <dbReference type="EMBL" id="GMF39489.1"/>
    </source>
</evidence>
<organism evidence="2 3">
    <name type="scientific">Phytophthora fragariaefolia</name>
    <dbReference type="NCBI Taxonomy" id="1490495"/>
    <lineage>
        <taxon>Eukaryota</taxon>
        <taxon>Sar</taxon>
        <taxon>Stramenopiles</taxon>
        <taxon>Oomycota</taxon>
        <taxon>Peronosporomycetes</taxon>
        <taxon>Peronosporales</taxon>
        <taxon>Peronosporaceae</taxon>
        <taxon>Phytophthora</taxon>
    </lineage>
</organism>
<proteinExistence type="predicted"/>
<evidence type="ECO:0000256" key="1">
    <source>
        <dbReference type="SAM" id="MobiDB-lite"/>
    </source>
</evidence>
<dbReference type="AlphaFoldDB" id="A0A9W6XIL7"/>
<feature type="region of interest" description="Disordered" evidence="1">
    <location>
        <begin position="51"/>
        <end position="74"/>
    </location>
</feature>
<dbReference type="Proteomes" id="UP001165121">
    <property type="component" value="Unassembled WGS sequence"/>
</dbReference>
<reference evidence="2" key="1">
    <citation type="submission" date="2023-04" db="EMBL/GenBank/DDBJ databases">
        <title>Phytophthora fragariaefolia NBRC 109709.</title>
        <authorList>
            <person name="Ichikawa N."/>
            <person name="Sato H."/>
            <person name="Tonouchi N."/>
        </authorList>
    </citation>
    <scope>NUCLEOTIDE SEQUENCE</scope>
    <source>
        <strain evidence="2">NBRC 109709</strain>
    </source>
</reference>
<name>A0A9W6XIL7_9STRA</name>
<evidence type="ECO:0000313" key="3">
    <source>
        <dbReference type="Proteomes" id="UP001165121"/>
    </source>
</evidence>
<comment type="caution">
    <text evidence="2">The sequence shown here is derived from an EMBL/GenBank/DDBJ whole genome shotgun (WGS) entry which is preliminary data.</text>
</comment>
<dbReference type="EMBL" id="BSXT01001173">
    <property type="protein sequence ID" value="GMF39489.1"/>
    <property type="molecule type" value="Genomic_DNA"/>
</dbReference>
<protein>
    <submittedName>
        <fullName evidence="2">Unnamed protein product</fullName>
    </submittedName>
</protein>
<keyword evidence="3" id="KW-1185">Reference proteome</keyword>